<organism evidence="1 2">
    <name type="scientific">Actinomadura keratinilytica</name>
    <dbReference type="NCBI Taxonomy" id="547461"/>
    <lineage>
        <taxon>Bacteria</taxon>
        <taxon>Bacillati</taxon>
        <taxon>Actinomycetota</taxon>
        <taxon>Actinomycetes</taxon>
        <taxon>Streptosporangiales</taxon>
        <taxon>Thermomonosporaceae</taxon>
        <taxon>Actinomadura</taxon>
    </lineage>
</organism>
<accession>A0ABP7YIG9</accession>
<evidence type="ECO:0000313" key="1">
    <source>
        <dbReference type="EMBL" id="GAA4136712.1"/>
    </source>
</evidence>
<keyword evidence="2" id="KW-1185">Reference proteome</keyword>
<gene>
    <name evidence="1" type="ORF">GCM10022416_20650</name>
</gene>
<name>A0ABP7YIG9_9ACTN</name>
<evidence type="ECO:0000313" key="2">
    <source>
        <dbReference type="Proteomes" id="UP001500266"/>
    </source>
</evidence>
<sequence length="83" mass="9492">MTAAPFGDAATWRRELAVLERDFPGVQVWFGCYTRRWWALYAGRLLEGRTPAHIGEQIFCARQGAHVHGADPRAPERPHRYVS</sequence>
<protein>
    <submittedName>
        <fullName evidence="1">Uncharacterized protein</fullName>
    </submittedName>
</protein>
<comment type="caution">
    <text evidence="1">The sequence shown here is derived from an EMBL/GenBank/DDBJ whole genome shotgun (WGS) entry which is preliminary data.</text>
</comment>
<reference evidence="2" key="1">
    <citation type="journal article" date="2019" name="Int. J. Syst. Evol. Microbiol.">
        <title>The Global Catalogue of Microorganisms (GCM) 10K type strain sequencing project: providing services to taxonomists for standard genome sequencing and annotation.</title>
        <authorList>
            <consortium name="The Broad Institute Genomics Platform"/>
            <consortium name="The Broad Institute Genome Sequencing Center for Infectious Disease"/>
            <person name="Wu L."/>
            <person name="Ma J."/>
        </authorList>
    </citation>
    <scope>NUCLEOTIDE SEQUENCE [LARGE SCALE GENOMIC DNA]</scope>
    <source>
        <strain evidence="2">JCM 17316</strain>
    </source>
</reference>
<dbReference type="EMBL" id="BAABDO010000021">
    <property type="protein sequence ID" value="GAA4136712.1"/>
    <property type="molecule type" value="Genomic_DNA"/>
</dbReference>
<proteinExistence type="predicted"/>
<dbReference type="Proteomes" id="UP001500266">
    <property type="component" value="Unassembled WGS sequence"/>
</dbReference>